<feature type="domain" description="DUF5642" evidence="2">
    <location>
        <begin position="34"/>
        <end position="222"/>
    </location>
</feature>
<dbReference type="InterPro" id="IPR041313">
    <property type="entry name" value="DUF5642"/>
</dbReference>
<gene>
    <name evidence="3" type="ORF">MBRA_25870</name>
</gene>
<name>A0ABN6B3W7_9MYCO</name>
<dbReference type="Pfam" id="PF18702">
    <property type="entry name" value="DUF5642"/>
    <property type="match status" value="1"/>
</dbReference>
<keyword evidence="1" id="KW-0732">Signal</keyword>
<evidence type="ECO:0000256" key="1">
    <source>
        <dbReference type="SAM" id="SignalP"/>
    </source>
</evidence>
<keyword evidence="4" id="KW-1185">Reference proteome</keyword>
<protein>
    <recommendedName>
        <fullName evidence="2">DUF5642 domain-containing protein</fullName>
    </recommendedName>
</protein>
<reference evidence="3 4" key="1">
    <citation type="journal article" date="2019" name="Emerg. Microbes Infect.">
        <title>Comprehensive subspecies identification of 175 nontuberculous mycobacteria species based on 7547 genomic profiles.</title>
        <authorList>
            <person name="Matsumoto Y."/>
            <person name="Kinjo T."/>
            <person name="Motooka D."/>
            <person name="Nabeya D."/>
            <person name="Jung N."/>
            <person name="Uechi K."/>
            <person name="Horii T."/>
            <person name="Iida T."/>
            <person name="Fujita J."/>
            <person name="Nakamura S."/>
        </authorList>
    </citation>
    <scope>NUCLEOTIDE SEQUENCE [LARGE SCALE GENOMIC DNA]</scope>
    <source>
        <strain evidence="3 4">JCM 12687</strain>
    </source>
</reference>
<organism evidence="3 4">
    <name type="scientific">Mycobacterium branderi</name>
    <dbReference type="NCBI Taxonomy" id="43348"/>
    <lineage>
        <taxon>Bacteria</taxon>
        <taxon>Bacillati</taxon>
        <taxon>Actinomycetota</taxon>
        <taxon>Actinomycetes</taxon>
        <taxon>Mycobacteriales</taxon>
        <taxon>Mycobacteriaceae</taxon>
        <taxon>Mycobacterium</taxon>
    </lineage>
</organism>
<evidence type="ECO:0000313" key="3">
    <source>
        <dbReference type="EMBL" id="BBZ12392.1"/>
    </source>
</evidence>
<dbReference type="EMBL" id="AP022606">
    <property type="protein sequence ID" value="BBZ12392.1"/>
    <property type="molecule type" value="Genomic_DNA"/>
</dbReference>
<feature type="signal peptide" evidence="1">
    <location>
        <begin position="1"/>
        <end position="21"/>
    </location>
</feature>
<evidence type="ECO:0000259" key="2">
    <source>
        <dbReference type="Pfam" id="PF18702"/>
    </source>
</evidence>
<sequence length="223" mass="23321">MGTLATMIRAALAIASVCVLAACGSADSASPSADITKVSQVKSSFGPEFTTKDIPKTGVDPKVLSSHKLPDGLKFEPADCAKFVAGQQMPPGLQGNMAAEAAEGNGNRFIVIALQTSQALPFNDPGQNCKQVGFSGGPVRGMIEVVDAPQIDGTRTLGVHRVVQTTVDGQPRRGELYNYSAQFGDYEVIVTANPLVVPDKPVTPVDTNRARDLLVKGVAAIRS</sequence>
<feature type="chain" id="PRO_5045470273" description="DUF5642 domain-containing protein" evidence="1">
    <location>
        <begin position="22"/>
        <end position="223"/>
    </location>
</feature>
<proteinExistence type="predicted"/>
<evidence type="ECO:0000313" key="4">
    <source>
        <dbReference type="Proteomes" id="UP000467379"/>
    </source>
</evidence>
<dbReference type="Proteomes" id="UP000467379">
    <property type="component" value="Chromosome"/>
</dbReference>
<accession>A0ABN6B3W7</accession>